<dbReference type="RefSeq" id="WP_140964106.1">
    <property type="nucleotide sequence ID" value="NZ_VEVQ02000015.1"/>
</dbReference>
<keyword evidence="2" id="KW-1185">Reference proteome</keyword>
<gene>
    <name evidence="1" type="ORF">FIA58_018095</name>
</gene>
<reference evidence="1 2" key="2">
    <citation type="submission" date="2019-05" db="EMBL/GenBank/DDBJ databases">
        <authorList>
            <person name="Lianzixin W."/>
        </authorList>
    </citation>
    <scope>NUCLEOTIDE SEQUENCE [LARGE SCALE GENOMIC DNA]</scope>
    <source>
        <strain evidence="1 2">EC11</strain>
    </source>
</reference>
<dbReference type="Proteomes" id="UP000817854">
    <property type="component" value="Unassembled WGS sequence"/>
</dbReference>
<reference evidence="2" key="1">
    <citation type="submission" date="2019-05" db="EMBL/GenBank/DDBJ databases">
        <title>Flavobacterium profundi sp. nov., isolated from a deep-sea seamount.</title>
        <authorList>
            <person name="Zhang D.-C."/>
        </authorList>
    </citation>
    <scope>NUCLEOTIDE SEQUENCE [LARGE SCALE GENOMIC DNA]</scope>
    <source>
        <strain evidence="2">EC11</strain>
    </source>
</reference>
<reference evidence="1 2" key="3">
    <citation type="submission" date="2020-02" db="EMBL/GenBank/DDBJ databases">
        <title>Flavobacterium profundi sp. nov., isolated from a deep-sea seamount.</title>
        <authorList>
            <person name="Zhang D.-C."/>
        </authorList>
    </citation>
    <scope>NUCLEOTIDE SEQUENCE [LARGE SCALE GENOMIC DNA]</scope>
    <source>
        <strain evidence="1 2">EC11</strain>
    </source>
</reference>
<accession>A0ABX0J036</accession>
<organism evidence="1 2">
    <name type="scientific">Flavobacterium jejuense</name>
    <dbReference type="NCBI Taxonomy" id="1544455"/>
    <lineage>
        <taxon>Bacteria</taxon>
        <taxon>Pseudomonadati</taxon>
        <taxon>Bacteroidota</taxon>
        <taxon>Flavobacteriia</taxon>
        <taxon>Flavobacteriales</taxon>
        <taxon>Flavobacteriaceae</taxon>
        <taxon>Flavobacterium</taxon>
    </lineage>
</organism>
<dbReference type="EMBL" id="VEVQ02000015">
    <property type="protein sequence ID" value="NHN27596.1"/>
    <property type="molecule type" value="Genomic_DNA"/>
</dbReference>
<evidence type="ECO:0000313" key="1">
    <source>
        <dbReference type="EMBL" id="NHN27596.1"/>
    </source>
</evidence>
<evidence type="ECO:0008006" key="3">
    <source>
        <dbReference type="Google" id="ProtNLM"/>
    </source>
</evidence>
<name>A0ABX0J036_9FLAO</name>
<sequence>MNEILITEVPYKEILLLILGTLSTFLIWRIQHQKDKIKDIENLVSEKKYKLYSELIYIFFDIANGEKIGKKMTERELLKRILDIKKDMFLYAPDDVFKMFTKWTLELSKENGAINQFKTYFQLIKLVRADMGQSKTKIELDDFMLFYMQNEEEYAKFKLMHNW</sequence>
<comment type="caution">
    <text evidence="1">The sequence shown here is derived from an EMBL/GenBank/DDBJ whole genome shotgun (WGS) entry which is preliminary data.</text>
</comment>
<protein>
    <recommendedName>
        <fullName evidence="3">DUF4760 domain-containing protein</fullName>
    </recommendedName>
</protein>
<proteinExistence type="predicted"/>
<evidence type="ECO:0000313" key="2">
    <source>
        <dbReference type="Proteomes" id="UP000817854"/>
    </source>
</evidence>